<feature type="domain" description="Longin" evidence="11">
    <location>
        <begin position="7"/>
        <end position="111"/>
    </location>
</feature>
<evidence type="ECO:0000313" key="14">
    <source>
        <dbReference type="Proteomes" id="UP000245942"/>
    </source>
</evidence>
<evidence type="ECO:0000256" key="1">
    <source>
        <dbReference type="ARBA" id="ARBA00008025"/>
    </source>
</evidence>
<name>A0A316U5C1_9BASI</name>
<feature type="transmembrane region" description="Helical" evidence="10">
    <location>
        <begin position="190"/>
        <end position="209"/>
    </location>
</feature>
<evidence type="ECO:0000256" key="9">
    <source>
        <dbReference type="PROSITE-ProRule" id="PRU00290"/>
    </source>
</evidence>
<dbReference type="EMBL" id="KZ819329">
    <property type="protein sequence ID" value="PWN20034.1"/>
    <property type="molecule type" value="Genomic_DNA"/>
</dbReference>
<evidence type="ECO:0000259" key="11">
    <source>
        <dbReference type="PROSITE" id="PS50859"/>
    </source>
</evidence>
<dbReference type="STRING" id="1684307.A0A316U5C1"/>
<protein>
    <recommendedName>
        <fullName evidence="7">Synaptobrevin homolog YKT6</fullName>
    </recommendedName>
</protein>
<dbReference type="GO" id="GO:0005737">
    <property type="term" value="C:cytoplasm"/>
    <property type="evidence" value="ECO:0007669"/>
    <property type="project" value="UniProtKB-ARBA"/>
</dbReference>
<dbReference type="InterPro" id="IPR010908">
    <property type="entry name" value="Longin_dom"/>
</dbReference>
<evidence type="ECO:0000256" key="5">
    <source>
        <dbReference type="ARBA" id="ARBA00022989"/>
    </source>
</evidence>
<keyword evidence="4" id="KW-0653">Protein transport</keyword>
<sequence length="210" mass="23476">MPIPLALIASGSTVIVESHEAGSERFLAAASKILDRIPPNSSRLSYAFEEWLFHYVSEEGFVYLCVADGEGGRRLPFAFLSEVQKQFLAQSSQAQLQDPTVADFSSFHAVLNALRQRFSNAPQSDPVKAAQAELGAVKDIMTQNVEQILSRGERIELLMDRTGEAANQSLAFRRRAKDLRRSMWWKNTKVTAMAAFCAIVFVLLMYSYFS</sequence>
<evidence type="ECO:0000256" key="4">
    <source>
        <dbReference type="ARBA" id="ARBA00022927"/>
    </source>
</evidence>
<keyword evidence="2" id="KW-0813">Transport</keyword>
<keyword evidence="9" id="KW-0175">Coiled coil</keyword>
<dbReference type="SUPFAM" id="SSF58038">
    <property type="entry name" value="SNARE fusion complex"/>
    <property type="match status" value="1"/>
</dbReference>
<reference evidence="13 14" key="1">
    <citation type="journal article" date="2018" name="Mol. Biol. Evol.">
        <title>Broad Genomic Sampling Reveals a Smut Pathogenic Ancestry of the Fungal Clade Ustilaginomycotina.</title>
        <authorList>
            <person name="Kijpornyongpan T."/>
            <person name="Mondo S.J."/>
            <person name="Barry K."/>
            <person name="Sandor L."/>
            <person name="Lee J."/>
            <person name="Lipzen A."/>
            <person name="Pangilinan J."/>
            <person name="LaButti K."/>
            <person name="Hainaut M."/>
            <person name="Henrissat B."/>
            <person name="Grigoriev I.V."/>
            <person name="Spatafora J.W."/>
            <person name="Aime M.C."/>
        </authorList>
    </citation>
    <scope>NUCLEOTIDE SEQUENCE [LARGE SCALE GENOMIC DNA]</scope>
    <source>
        <strain evidence="13 14">MCA 4718</strain>
    </source>
</reference>
<feature type="domain" description="V-SNARE coiled-coil homology" evidence="12">
    <location>
        <begin position="126"/>
        <end position="186"/>
    </location>
</feature>
<dbReference type="PRINTS" id="PR00219">
    <property type="entry name" value="SYNAPTOBREVN"/>
</dbReference>
<dbReference type="OrthoDB" id="248747at2759"/>
<dbReference type="PROSITE" id="PS50859">
    <property type="entry name" value="LONGIN"/>
    <property type="match status" value="1"/>
</dbReference>
<gene>
    <name evidence="13" type="ORF">BCV69DRAFT_290610</name>
</gene>
<dbReference type="SUPFAM" id="SSF64356">
    <property type="entry name" value="SNARE-like"/>
    <property type="match status" value="1"/>
</dbReference>
<dbReference type="InterPro" id="IPR001388">
    <property type="entry name" value="Synaptobrevin-like"/>
</dbReference>
<evidence type="ECO:0000256" key="10">
    <source>
        <dbReference type="SAM" id="Phobius"/>
    </source>
</evidence>
<evidence type="ECO:0000259" key="12">
    <source>
        <dbReference type="PROSITE" id="PS50892"/>
    </source>
</evidence>
<dbReference type="FunFam" id="1.20.5.110:FF:000004">
    <property type="entry name" value="Vesicle-associated membrane protein 7"/>
    <property type="match status" value="1"/>
</dbReference>
<dbReference type="Gene3D" id="1.20.5.110">
    <property type="match status" value="1"/>
</dbReference>
<dbReference type="Pfam" id="PF00957">
    <property type="entry name" value="Synaptobrevin"/>
    <property type="match status" value="1"/>
</dbReference>
<dbReference type="AlphaFoldDB" id="A0A316U5C1"/>
<keyword evidence="3 10" id="KW-0812">Transmembrane</keyword>
<dbReference type="InterPro" id="IPR011012">
    <property type="entry name" value="Longin-like_dom_sf"/>
</dbReference>
<dbReference type="Gene3D" id="3.30.450.50">
    <property type="entry name" value="Longin domain"/>
    <property type="match status" value="1"/>
</dbReference>
<evidence type="ECO:0000256" key="6">
    <source>
        <dbReference type="ARBA" id="ARBA00023136"/>
    </source>
</evidence>
<comment type="similarity">
    <text evidence="1">Belongs to the synaptobrevin family.</text>
</comment>
<evidence type="ECO:0000256" key="2">
    <source>
        <dbReference type="ARBA" id="ARBA00022448"/>
    </source>
</evidence>
<dbReference type="SMART" id="SM01270">
    <property type="entry name" value="Longin"/>
    <property type="match status" value="1"/>
</dbReference>
<comment type="subcellular location">
    <subcellularLocation>
        <location evidence="8">Endomembrane system</location>
        <topology evidence="8">Single-pass type IV membrane protein</topology>
    </subcellularLocation>
</comment>
<dbReference type="GO" id="GO:0012505">
    <property type="term" value="C:endomembrane system"/>
    <property type="evidence" value="ECO:0007669"/>
    <property type="project" value="UniProtKB-SubCell"/>
</dbReference>
<dbReference type="GO" id="GO:0016192">
    <property type="term" value="P:vesicle-mediated transport"/>
    <property type="evidence" value="ECO:0007669"/>
    <property type="project" value="InterPro"/>
</dbReference>
<dbReference type="PANTHER" id="PTHR21136">
    <property type="entry name" value="SNARE PROTEINS"/>
    <property type="match status" value="1"/>
</dbReference>
<dbReference type="GeneID" id="37015453"/>
<evidence type="ECO:0000256" key="8">
    <source>
        <dbReference type="ARBA" id="ARBA00046280"/>
    </source>
</evidence>
<organism evidence="13 14">
    <name type="scientific">Pseudomicrostroma glucosiphilum</name>
    <dbReference type="NCBI Taxonomy" id="1684307"/>
    <lineage>
        <taxon>Eukaryota</taxon>
        <taxon>Fungi</taxon>
        <taxon>Dikarya</taxon>
        <taxon>Basidiomycota</taxon>
        <taxon>Ustilaginomycotina</taxon>
        <taxon>Exobasidiomycetes</taxon>
        <taxon>Microstromatales</taxon>
        <taxon>Microstromatales incertae sedis</taxon>
        <taxon>Pseudomicrostroma</taxon>
    </lineage>
</organism>
<dbReference type="Pfam" id="PF13774">
    <property type="entry name" value="Longin"/>
    <property type="match status" value="1"/>
</dbReference>
<dbReference type="GO" id="GO:0015031">
    <property type="term" value="P:protein transport"/>
    <property type="evidence" value="ECO:0007669"/>
    <property type="project" value="UniProtKB-KW"/>
</dbReference>
<keyword evidence="6 10" id="KW-0472">Membrane</keyword>
<keyword evidence="5 10" id="KW-1133">Transmembrane helix</keyword>
<evidence type="ECO:0000256" key="3">
    <source>
        <dbReference type="ARBA" id="ARBA00022692"/>
    </source>
</evidence>
<proteinExistence type="inferred from homology"/>
<dbReference type="InterPro" id="IPR051097">
    <property type="entry name" value="Synaptobrevin-like_transport"/>
</dbReference>
<evidence type="ECO:0000313" key="13">
    <source>
        <dbReference type="EMBL" id="PWN20034.1"/>
    </source>
</evidence>
<dbReference type="RefSeq" id="XP_025347194.1">
    <property type="nucleotide sequence ID" value="XM_025493719.1"/>
</dbReference>
<dbReference type="GO" id="GO:0016020">
    <property type="term" value="C:membrane"/>
    <property type="evidence" value="ECO:0007669"/>
    <property type="project" value="InterPro"/>
</dbReference>
<dbReference type="PROSITE" id="PS50892">
    <property type="entry name" value="V_SNARE"/>
    <property type="match status" value="1"/>
</dbReference>
<dbReference type="CDD" id="cd14824">
    <property type="entry name" value="Longin"/>
    <property type="match status" value="1"/>
</dbReference>
<dbReference type="Proteomes" id="UP000245942">
    <property type="component" value="Unassembled WGS sequence"/>
</dbReference>
<accession>A0A316U5C1</accession>
<dbReference type="PANTHER" id="PTHR21136:SF168">
    <property type="entry name" value="VESICLE-ASSOCIATED MEMBRANE PROTEIN 9"/>
    <property type="match status" value="1"/>
</dbReference>
<dbReference type="InterPro" id="IPR042855">
    <property type="entry name" value="V_SNARE_CC"/>
</dbReference>
<keyword evidence="14" id="KW-1185">Reference proteome</keyword>
<evidence type="ECO:0000256" key="7">
    <source>
        <dbReference type="ARBA" id="ARBA00026133"/>
    </source>
</evidence>